<dbReference type="AlphaFoldDB" id="A0A4P9XTS5"/>
<reference evidence="3" key="1">
    <citation type="journal article" date="2018" name="Nat. Microbiol.">
        <title>Leveraging single-cell genomics to expand the fungal tree of life.</title>
        <authorList>
            <person name="Ahrendt S.R."/>
            <person name="Quandt C.A."/>
            <person name="Ciobanu D."/>
            <person name="Clum A."/>
            <person name="Salamov A."/>
            <person name="Andreopoulos B."/>
            <person name="Cheng J.F."/>
            <person name="Woyke T."/>
            <person name="Pelin A."/>
            <person name="Henrissat B."/>
            <person name="Reynolds N.K."/>
            <person name="Benny G.L."/>
            <person name="Smith M.E."/>
            <person name="James T.Y."/>
            <person name="Grigoriev I.V."/>
        </authorList>
    </citation>
    <scope>NUCLEOTIDE SEQUENCE [LARGE SCALE GENOMIC DNA]</scope>
    <source>
        <strain evidence="3">RSA 1356</strain>
    </source>
</reference>
<evidence type="ECO:0000313" key="2">
    <source>
        <dbReference type="EMBL" id="RKP09588.1"/>
    </source>
</evidence>
<sequence>MILLQKTLFHRCLAELHQRLAEVHRRIAALIQQRVDALRNETQRRQQSALHAESESSGVRGGHDALFLAEMAECEVTRIENGRVTSKREKMDQDVADLRDALKELGSALDLA</sequence>
<keyword evidence="3" id="KW-1185">Reference proteome</keyword>
<gene>
    <name evidence="2" type="ORF">THASP1DRAFT_28620</name>
</gene>
<evidence type="ECO:0000256" key="1">
    <source>
        <dbReference type="SAM" id="MobiDB-lite"/>
    </source>
</evidence>
<dbReference type="OrthoDB" id="10500274at2759"/>
<evidence type="ECO:0000313" key="3">
    <source>
        <dbReference type="Proteomes" id="UP000271241"/>
    </source>
</evidence>
<name>A0A4P9XTS5_9FUNG</name>
<dbReference type="EMBL" id="KZ992502">
    <property type="protein sequence ID" value="RKP09588.1"/>
    <property type="molecule type" value="Genomic_DNA"/>
</dbReference>
<protein>
    <submittedName>
        <fullName evidence="2">Uncharacterized protein</fullName>
    </submittedName>
</protein>
<feature type="region of interest" description="Disordered" evidence="1">
    <location>
        <begin position="42"/>
        <end position="61"/>
    </location>
</feature>
<proteinExistence type="predicted"/>
<accession>A0A4P9XTS5</accession>
<dbReference type="Proteomes" id="UP000271241">
    <property type="component" value="Unassembled WGS sequence"/>
</dbReference>
<organism evidence="2 3">
    <name type="scientific">Thamnocephalis sphaerospora</name>
    <dbReference type="NCBI Taxonomy" id="78915"/>
    <lineage>
        <taxon>Eukaryota</taxon>
        <taxon>Fungi</taxon>
        <taxon>Fungi incertae sedis</taxon>
        <taxon>Zoopagomycota</taxon>
        <taxon>Zoopagomycotina</taxon>
        <taxon>Zoopagomycetes</taxon>
        <taxon>Zoopagales</taxon>
        <taxon>Sigmoideomycetaceae</taxon>
        <taxon>Thamnocephalis</taxon>
    </lineage>
</organism>